<dbReference type="InterPro" id="IPR050682">
    <property type="entry name" value="ModA/WtpA"/>
</dbReference>
<name>A0ABM7DS59_9GAMM</name>
<feature type="chain" id="PRO_5046766817" evidence="4">
    <location>
        <begin position="21"/>
        <end position="262"/>
    </location>
</feature>
<evidence type="ECO:0000256" key="3">
    <source>
        <dbReference type="ARBA" id="ARBA00022729"/>
    </source>
</evidence>
<accession>A0ABM7DS59</accession>
<dbReference type="EMBL" id="CP020373">
    <property type="protein sequence ID" value="AZQ12541.1"/>
    <property type="molecule type" value="Genomic_DNA"/>
</dbReference>
<reference evidence="6" key="1">
    <citation type="submission" date="2017-03" db="EMBL/GenBank/DDBJ databases">
        <title>Full genome sequence of a non-lethal Shewanella isolate that potentiates virulence of Vibio parahaemolyticus causing acute hepatopancreatic necrosis disease (AHPND) in shrimp.</title>
        <authorList>
            <person name="Prachumwat A."/>
            <person name="Sritunyalucksana K."/>
        </authorList>
    </citation>
    <scope>NUCLEOTIDE SEQUENCE [LARGE SCALE GENOMIC DNA]</scope>
    <source>
        <strain evidence="6">TH2012</strain>
    </source>
</reference>
<sequence>MLPRLLLLLTSLLAPLATMADTITVAAAANIKFAMEDIARQFEADSGHKLRVSYGSSGNFASQIRHGAPFELFLSADERYVTHLHQSGVTASDGDIYAYGRLALVAAKGSPLTLDENLTGLKALVASGELRRFALANPELAPYGERGRELLKAANLWDGIKDKLVLGENVSQAAQFAISGSAQGGLVALSLAKAPQFVARANYVAIPEHKHAPLAQRMVLLPKASAAAQELYAFLQGDKARAIFADYGFSLPTKDARLEASH</sequence>
<dbReference type="CDD" id="cd13539">
    <property type="entry name" value="PBP2_AvModA"/>
    <property type="match status" value="1"/>
</dbReference>
<proteinExistence type="inferred from homology"/>
<organism evidence="5 6">
    <name type="scientific">Shewanella khirikhana</name>
    <dbReference type="NCBI Taxonomy" id="1965282"/>
    <lineage>
        <taxon>Bacteria</taxon>
        <taxon>Pseudomonadati</taxon>
        <taxon>Pseudomonadota</taxon>
        <taxon>Gammaproteobacteria</taxon>
        <taxon>Alteromonadales</taxon>
        <taxon>Shewanellaceae</taxon>
        <taxon>Shewanella</taxon>
    </lineage>
</organism>
<keyword evidence="3 4" id="KW-0732">Signal</keyword>
<protein>
    <submittedName>
        <fullName evidence="5">Molybdate-binding periplasmic protein</fullName>
    </submittedName>
</protein>
<comment type="similarity">
    <text evidence="1">Belongs to the bacterial solute-binding protein ModA family.</text>
</comment>
<keyword evidence="2" id="KW-0479">Metal-binding</keyword>
<dbReference type="PANTHER" id="PTHR30632">
    <property type="entry name" value="MOLYBDATE-BINDING PERIPLASMIC PROTEIN"/>
    <property type="match status" value="1"/>
</dbReference>
<dbReference type="Pfam" id="PF13531">
    <property type="entry name" value="SBP_bac_11"/>
    <property type="match status" value="1"/>
</dbReference>
<evidence type="ECO:0000256" key="4">
    <source>
        <dbReference type="SAM" id="SignalP"/>
    </source>
</evidence>
<evidence type="ECO:0000313" key="5">
    <source>
        <dbReference type="EMBL" id="AZQ12541.1"/>
    </source>
</evidence>
<dbReference type="Proteomes" id="UP000278437">
    <property type="component" value="Chromosome"/>
</dbReference>
<keyword evidence="6" id="KW-1185">Reference proteome</keyword>
<evidence type="ECO:0000313" key="6">
    <source>
        <dbReference type="Proteomes" id="UP000278437"/>
    </source>
</evidence>
<gene>
    <name evidence="5" type="primary">modA</name>
    <name evidence="5" type="ORF">STH12_03482</name>
</gene>
<dbReference type="PANTHER" id="PTHR30632:SF14">
    <property type="entry name" value="TUNGSTATE_MOLYBDATE_CHROMATE-BINDING PROTEIN MODA"/>
    <property type="match status" value="1"/>
</dbReference>
<feature type="signal peptide" evidence="4">
    <location>
        <begin position="1"/>
        <end position="20"/>
    </location>
</feature>
<dbReference type="InterPro" id="IPR005950">
    <property type="entry name" value="ModA"/>
</dbReference>
<evidence type="ECO:0000256" key="1">
    <source>
        <dbReference type="ARBA" id="ARBA00009175"/>
    </source>
</evidence>
<dbReference type="PIRSF" id="PIRSF004846">
    <property type="entry name" value="ModA"/>
    <property type="match status" value="1"/>
</dbReference>
<evidence type="ECO:0000256" key="2">
    <source>
        <dbReference type="ARBA" id="ARBA00022723"/>
    </source>
</evidence>
<dbReference type="InterPro" id="IPR044084">
    <property type="entry name" value="AvModA-like_subst-bd"/>
</dbReference>
<dbReference type="Gene3D" id="3.40.190.10">
    <property type="entry name" value="Periplasmic binding protein-like II"/>
    <property type="match status" value="2"/>
</dbReference>
<dbReference type="NCBIfam" id="TIGR01256">
    <property type="entry name" value="modA"/>
    <property type="match status" value="1"/>
</dbReference>
<dbReference type="SUPFAM" id="SSF53850">
    <property type="entry name" value="Periplasmic binding protein-like II"/>
    <property type="match status" value="1"/>
</dbReference>